<dbReference type="AlphaFoldDB" id="A0A0F9U936"/>
<comment type="caution">
    <text evidence="1">The sequence shown here is derived from an EMBL/GenBank/DDBJ whole genome shotgun (WGS) entry which is preliminary data.</text>
</comment>
<accession>A0A0F9U936</accession>
<dbReference type="EMBL" id="LAZR01000179">
    <property type="protein sequence ID" value="KKN83827.1"/>
    <property type="molecule type" value="Genomic_DNA"/>
</dbReference>
<gene>
    <name evidence="1" type="ORF">LCGC14_0294800</name>
</gene>
<name>A0A0F9U936_9ZZZZ</name>
<sequence length="85" mass="9446">MQATIVRFGPWLIATACQNALCSDGRRRYVKITQEPDTFFSLPGSVKVSGRTVTGFVTGIEFLPEGERDYKFVAYAYGKNGHLLP</sequence>
<reference evidence="1" key="1">
    <citation type="journal article" date="2015" name="Nature">
        <title>Complex archaea that bridge the gap between prokaryotes and eukaryotes.</title>
        <authorList>
            <person name="Spang A."/>
            <person name="Saw J.H."/>
            <person name="Jorgensen S.L."/>
            <person name="Zaremba-Niedzwiedzka K."/>
            <person name="Martijn J."/>
            <person name="Lind A.E."/>
            <person name="van Eijk R."/>
            <person name="Schleper C."/>
            <person name="Guy L."/>
            <person name="Ettema T.J."/>
        </authorList>
    </citation>
    <scope>NUCLEOTIDE SEQUENCE</scope>
</reference>
<evidence type="ECO:0000313" key="1">
    <source>
        <dbReference type="EMBL" id="KKN83827.1"/>
    </source>
</evidence>
<protein>
    <submittedName>
        <fullName evidence="1">Uncharacterized protein</fullName>
    </submittedName>
</protein>
<proteinExistence type="predicted"/>
<organism evidence="1">
    <name type="scientific">marine sediment metagenome</name>
    <dbReference type="NCBI Taxonomy" id="412755"/>
    <lineage>
        <taxon>unclassified sequences</taxon>
        <taxon>metagenomes</taxon>
        <taxon>ecological metagenomes</taxon>
    </lineage>
</organism>